<dbReference type="InterPro" id="IPR018247">
    <property type="entry name" value="EF_Hand_1_Ca_BS"/>
</dbReference>
<dbReference type="PROSITE" id="PS00018">
    <property type="entry name" value="EF_HAND_1"/>
    <property type="match status" value="1"/>
</dbReference>
<proteinExistence type="predicted"/>
<dbReference type="Gene3D" id="1.10.238.10">
    <property type="entry name" value="EF-hand"/>
    <property type="match status" value="1"/>
</dbReference>
<comment type="subcellular location">
    <subcellularLocation>
        <location evidence="1">Cytoplasm</location>
    </subcellularLocation>
</comment>
<evidence type="ECO:0000256" key="3">
    <source>
        <dbReference type="ARBA" id="ARBA00022837"/>
    </source>
</evidence>
<keyword evidence="2" id="KW-0963">Cytoplasm</keyword>
<dbReference type="PROSITE" id="PS50222">
    <property type="entry name" value="EF_HAND_2"/>
    <property type="match status" value="1"/>
</dbReference>
<dbReference type="InterPro" id="IPR039865">
    <property type="entry name" value="PPP2R3C"/>
</dbReference>
<evidence type="ECO:0000313" key="5">
    <source>
        <dbReference type="EMBL" id="KAK8863990.1"/>
    </source>
</evidence>
<evidence type="ECO:0000259" key="4">
    <source>
        <dbReference type="PROSITE" id="PS50222"/>
    </source>
</evidence>
<reference evidence="5 6" key="1">
    <citation type="submission" date="2024-04" db="EMBL/GenBank/DDBJ databases">
        <title>Tritrichomonas musculus Genome.</title>
        <authorList>
            <person name="Alves-Ferreira E."/>
            <person name="Grigg M."/>
            <person name="Lorenzi H."/>
            <person name="Galac M."/>
        </authorList>
    </citation>
    <scope>NUCLEOTIDE SEQUENCE [LARGE SCALE GENOMIC DNA]</scope>
    <source>
        <strain evidence="5 6">EAF2021</strain>
    </source>
</reference>
<evidence type="ECO:0000256" key="1">
    <source>
        <dbReference type="ARBA" id="ARBA00004496"/>
    </source>
</evidence>
<dbReference type="PANTHER" id="PTHR12085">
    <property type="entry name" value="SERINE/THREONINE-PROTEIN PHOSPHATASE 2A REGULATORY SUBUNIT B'' SUBUNIT GAMMA"/>
    <property type="match status" value="1"/>
</dbReference>
<evidence type="ECO:0000256" key="2">
    <source>
        <dbReference type="ARBA" id="ARBA00022490"/>
    </source>
</evidence>
<dbReference type="PANTHER" id="PTHR12085:SF3">
    <property type="entry name" value="SERINE_THREONINE-PROTEIN PHOSPHATASE 2A REGULATORY SUBUNIT B'' SUBUNIT GAMMA"/>
    <property type="match status" value="1"/>
</dbReference>
<sequence length="471" mass="56084">MFTDPNSTPTLLLNYNFKEEAKYYKEYRNMEEANHLKINEQIPNFFESEDILLERMGNHQKEVKKGNLGSKFRELEFLKFKKDLSSLILQQKDIDRIKLFVGSEQSKTVLFNSINWKVLRKSDTYGNSFYLSEDFLNFFKIEKYKRLQNIEKKIIVFKSAEYIDCLLLTTRIFSAFRNFEDADPNAFYDFDSFVSEETISYFIELMIPQINSLKDLRQHKDYYIPYATTLIMTFLTSYEKEKIPLKKLLFSKIFIKFINLDYDDHIKREKHRVPSLNADDGFPNFSSSSNVSRIRNNPFSLKESKHIYETFIKMDSQKSGYLTINDVKETDNFLFTNAFLDRLFHNVLTETAYNDDRFDYTSFLRFYVSLNFMKSPRSVDLFFDVADIDGDGVISNFDILYFYKEMIKESKIDKELHSYDRFYSELLDITKCNAKEGITKQQIYINKVGNPFFFLLFDIKTFIDWESPSSE</sequence>
<dbReference type="InterPro" id="IPR011992">
    <property type="entry name" value="EF-hand-dom_pair"/>
</dbReference>
<gene>
    <name evidence="5" type="ORF">M9Y10_011684</name>
</gene>
<keyword evidence="6" id="KW-1185">Reference proteome</keyword>
<accession>A0ABR2ILR3</accession>
<name>A0ABR2ILR3_9EUKA</name>
<keyword evidence="3" id="KW-0106">Calcium</keyword>
<dbReference type="SUPFAM" id="SSF47473">
    <property type="entry name" value="EF-hand"/>
    <property type="match status" value="1"/>
</dbReference>
<dbReference type="EMBL" id="JAPFFF010000017">
    <property type="protein sequence ID" value="KAK8863990.1"/>
    <property type="molecule type" value="Genomic_DNA"/>
</dbReference>
<comment type="caution">
    <text evidence="5">The sequence shown here is derived from an EMBL/GenBank/DDBJ whole genome shotgun (WGS) entry which is preliminary data.</text>
</comment>
<dbReference type="Proteomes" id="UP001470230">
    <property type="component" value="Unassembled WGS sequence"/>
</dbReference>
<organism evidence="5 6">
    <name type="scientific">Tritrichomonas musculus</name>
    <dbReference type="NCBI Taxonomy" id="1915356"/>
    <lineage>
        <taxon>Eukaryota</taxon>
        <taxon>Metamonada</taxon>
        <taxon>Parabasalia</taxon>
        <taxon>Tritrichomonadida</taxon>
        <taxon>Tritrichomonadidae</taxon>
        <taxon>Tritrichomonas</taxon>
    </lineage>
</organism>
<evidence type="ECO:0000313" key="6">
    <source>
        <dbReference type="Proteomes" id="UP001470230"/>
    </source>
</evidence>
<dbReference type="InterPro" id="IPR002048">
    <property type="entry name" value="EF_hand_dom"/>
</dbReference>
<feature type="domain" description="EF-hand" evidence="4">
    <location>
        <begin position="374"/>
        <end position="409"/>
    </location>
</feature>
<protein>
    <submittedName>
        <fullName evidence="5">Serine/threonine-protein phosphatase 2A regulatory subunit B'' subunit gamma</fullName>
    </submittedName>
</protein>